<evidence type="ECO:0000313" key="2">
    <source>
        <dbReference type="Proteomes" id="UP001500298"/>
    </source>
</evidence>
<keyword evidence="2" id="KW-1185">Reference proteome</keyword>
<protein>
    <recommendedName>
        <fullName evidence="3">Repeat protein (TIGR03806 family)</fullName>
    </recommendedName>
</protein>
<sequence>MKTYTLPQALYLYVFVLLGLSSCKEDSPPPIERPIPTVILSEVPYNTLSAYGLFDEDSLSNMYPNARVFPYTLNTALFTDYAYKSRFIYLPEETSIVYRSLEALDFPVGTILVKNFYYYQDERRPDLGKQLIETRLLVHKENGWEAYPYKWNSTQTDADYWPEGKRLDASWIDQAGSLQTISYQIPKRSECQNCHTLSNSMSPIGPSSRNLNMDYSDGGETYNQLTKMETMGWLSNLPPIESIEKAANWEDTTQSLEARARAYLDINCGHCHRPNGPAHDSGLFLYHQENDRYNLGICQVSIPAVSGSGGYLYDIVRGNPESSFLVHRMESNDEALKMPEIGRSVVHKEGVALIAEWIRSMKPNDCP</sequence>
<accession>A0ABP9CWK1</accession>
<evidence type="ECO:0008006" key="3">
    <source>
        <dbReference type="Google" id="ProtNLM"/>
    </source>
</evidence>
<organism evidence="1 2">
    <name type="scientific">Algivirga pacifica</name>
    <dbReference type="NCBI Taxonomy" id="1162670"/>
    <lineage>
        <taxon>Bacteria</taxon>
        <taxon>Pseudomonadati</taxon>
        <taxon>Bacteroidota</taxon>
        <taxon>Cytophagia</taxon>
        <taxon>Cytophagales</taxon>
        <taxon>Flammeovirgaceae</taxon>
        <taxon>Algivirga</taxon>
    </lineage>
</organism>
<evidence type="ECO:0000313" key="1">
    <source>
        <dbReference type="EMBL" id="GAA4821017.1"/>
    </source>
</evidence>
<dbReference type="Proteomes" id="UP001500298">
    <property type="component" value="Unassembled WGS sequence"/>
</dbReference>
<dbReference type="NCBIfam" id="TIGR03806">
    <property type="entry name" value="chp_HNE_0200"/>
    <property type="match status" value="1"/>
</dbReference>
<dbReference type="RefSeq" id="WP_345368518.1">
    <property type="nucleotide sequence ID" value="NZ_BAABJX010000004.1"/>
</dbReference>
<dbReference type="PROSITE" id="PS51257">
    <property type="entry name" value="PROKAR_LIPOPROTEIN"/>
    <property type="match status" value="1"/>
</dbReference>
<proteinExistence type="predicted"/>
<dbReference type="InterPro" id="IPR022269">
    <property type="entry name" value="SO_2930-like_C"/>
</dbReference>
<name>A0ABP9CWK1_9BACT</name>
<comment type="caution">
    <text evidence="1">The sequence shown here is derived from an EMBL/GenBank/DDBJ whole genome shotgun (WGS) entry which is preliminary data.</text>
</comment>
<reference evidence="2" key="1">
    <citation type="journal article" date="2019" name="Int. J. Syst. Evol. Microbiol.">
        <title>The Global Catalogue of Microorganisms (GCM) 10K type strain sequencing project: providing services to taxonomists for standard genome sequencing and annotation.</title>
        <authorList>
            <consortium name="The Broad Institute Genomics Platform"/>
            <consortium name="The Broad Institute Genome Sequencing Center for Infectious Disease"/>
            <person name="Wu L."/>
            <person name="Ma J."/>
        </authorList>
    </citation>
    <scope>NUCLEOTIDE SEQUENCE [LARGE SCALE GENOMIC DNA]</scope>
    <source>
        <strain evidence="2">JCM 18326</strain>
    </source>
</reference>
<gene>
    <name evidence="1" type="ORF">GCM10023331_01700</name>
</gene>
<dbReference type="EMBL" id="BAABJX010000004">
    <property type="protein sequence ID" value="GAA4821017.1"/>
    <property type="molecule type" value="Genomic_DNA"/>
</dbReference>